<dbReference type="HOGENOM" id="CLU_2619748_0_0_5"/>
<protein>
    <submittedName>
        <fullName evidence="1">Uncharacterized protein</fullName>
    </submittedName>
</protein>
<accession>Q68W62</accession>
<dbReference type="Proteomes" id="UP000000604">
    <property type="component" value="Chromosome"/>
</dbReference>
<dbReference type="AlphaFoldDB" id="Q68W62"/>
<dbReference type="eggNOG" id="COG0834">
    <property type="taxonomic scope" value="Bacteria"/>
</dbReference>
<reference evidence="1 2" key="1">
    <citation type="journal article" date="2004" name="J. Bacteriol.">
        <title>Complete genome sequence of Rickettsia typhi and comparison with sequences of other Rickettsiae.</title>
        <authorList>
            <person name="McLeod M.P."/>
            <person name="Qin X."/>
            <person name="Karpathy S.E."/>
            <person name="Gioia J."/>
            <person name="Highlander S.K."/>
            <person name="Fox G.E."/>
            <person name="McNeill T.Z."/>
            <person name="Jiang H."/>
            <person name="Muzny D."/>
            <person name="Jacob L.S."/>
            <person name="Hawes A.C."/>
            <person name="Sodergren E."/>
            <person name="Gill R."/>
            <person name="Hume J."/>
            <person name="Morgan M."/>
            <person name="Fan G."/>
            <person name="Amin A.G."/>
            <person name="Gibbs R.A."/>
            <person name="Hong C."/>
            <person name="Yu X.-J."/>
            <person name="Walker D.H."/>
            <person name="Weinstock G.M."/>
        </authorList>
    </citation>
    <scope>NUCLEOTIDE SEQUENCE [LARGE SCALE GENOMIC DNA]</scope>
    <source>
        <strain evidence="2">ATCC VR-144 / Wilmington</strain>
    </source>
</reference>
<sequence>MQYKLLLITKNFHVLNIDINEHEQQATLICGKRKTLINAWYVNQHYQYFTSLKRVHITVSDMDIELMNAIAKIGINIEYNQNNWYQCKLDTQRYNADTIARDIYTTDSSNYAYF</sequence>
<dbReference type="KEGG" id="rty:RT0670"/>
<proteinExistence type="predicted"/>
<dbReference type="EMBL" id="AE017197">
    <property type="protein sequence ID" value="AAU04130.1"/>
    <property type="molecule type" value="Genomic_DNA"/>
</dbReference>
<organism evidence="1 2">
    <name type="scientific">Rickettsia typhi (strain ATCC VR-144 / Wilmington)</name>
    <dbReference type="NCBI Taxonomy" id="257363"/>
    <lineage>
        <taxon>Bacteria</taxon>
        <taxon>Pseudomonadati</taxon>
        <taxon>Pseudomonadota</taxon>
        <taxon>Alphaproteobacteria</taxon>
        <taxon>Rickettsiales</taxon>
        <taxon>Rickettsiaceae</taxon>
        <taxon>Rickettsieae</taxon>
        <taxon>Rickettsia</taxon>
        <taxon>typhus group</taxon>
    </lineage>
</organism>
<evidence type="ECO:0000313" key="1">
    <source>
        <dbReference type="EMBL" id="AAU04130.1"/>
    </source>
</evidence>
<evidence type="ECO:0000313" key="2">
    <source>
        <dbReference type="Proteomes" id="UP000000604"/>
    </source>
</evidence>
<gene>
    <name evidence="1" type="ordered locus">RT0670</name>
</gene>
<name>Q68W62_RICTY</name>